<name>A0AAD7DT91_MYCRO</name>
<protein>
    <submittedName>
        <fullName evidence="1">Uncharacterized protein</fullName>
    </submittedName>
</protein>
<evidence type="ECO:0000313" key="1">
    <source>
        <dbReference type="EMBL" id="KAJ7697174.1"/>
    </source>
</evidence>
<organism evidence="1 2">
    <name type="scientific">Mycena rosella</name>
    <name type="common">Pink bonnet</name>
    <name type="synonym">Agaricus rosellus</name>
    <dbReference type="NCBI Taxonomy" id="1033263"/>
    <lineage>
        <taxon>Eukaryota</taxon>
        <taxon>Fungi</taxon>
        <taxon>Dikarya</taxon>
        <taxon>Basidiomycota</taxon>
        <taxon>Agaricomycotina</taxon>
        <taxon>Agaricomycetes</taxon>
        <taxon>Agaricomycetidae</taxon>
        <taxon>Agaricales</taxon>
        <taxon>Marasmiineae</taxon>
        <taxon>Mycenaceae</taxon>
        <taxon>Mycena</taxon>
    </lineage>
</organism>
<proteinExistence type="predicted"/>
<dbReference type="AlphaFoldDB" id="A0AAD7DT91"/>
<dbReference type="EMBL" id="JARKIE010000031">
    <property type="protein sequence ID" value="KAJ7697174.1"/>
    <property type="molecule type" value="Genomic_DNA"/>
</dbReference>
<dbReference type="Proteomes" id="UP001221757">
    <property type="component" value="Unassembled WGS sequence"/>
</dbReference>
<gene>
    <name evidence="1" type="ORF">B0H17DRAFT_376166</name>
</gene>
<reference evidence="1" key="1">
    <citation type="submission" date="2023-03" db="EMBL/GenBank/DDBJ databases">
        <title>Massive genome expansion in bonnet fungi (Mycena s.s.) driven by repeated elements and novel gene families across ecological guilds.</title>
        <authorList>
            <consortium name="Lawrence Berkeley National Laboratory"/>
            <person name="Harder C.B."/>
            <person name="Miyauchi S."/>
            <person name="Viragh M."/>
            <person name="Kuo A."/>
            <person name="Thoen E."/>
            <person name="Andreopoulos B."/>
            <person name="Lu D."/>
            <person name="Skrede I."/>
            <person name="Drula E."/>
            <person name="Henrissat B."/>
            <person name="Morin E."/>
            <person name="Kohler A."/>
            <person name="Barry K."/>
            <person name="LaButti K."/>
            <person name="Morin E."/>
            <person name="Salamov A."/>
            <person name="Lipzen A."/>
            <person name="Mereny Z."/>
            <person name="Hegedus B."/>
            <person name="Baldrian P."/>
            <person name="Stursova M."/>
            <person name="Weitz H."/>
            <person name="Taylor A."/>
            <person name="Grigoriev I.V."/>
            <person name="Nagy L.G."/>
            <person name="Martin F."/>
            <person name="Kauserud H."/>
        </authorList>
    </citation>
    <scope>NUCLEOTIDE SEQUENCE</scope>
    <source>
        <strain evidence="1">CBHHK067</strain>
    </source>
</reference>
<evidence type="ECO:0000313" key="2">
    <source>
        <dbReference type="Proteomes" id="UP001221757"/>
    </source>
</evidence>
<accession>A0AAD7DT91</accession>
<keyword evidence="2" id="KW-1185">Reference proteome</keyword>
<sequence>MLVCLDISRSVAPLHSLALPSTFPTLEFLAAIITLFPDLKELSIEVAGFKPFRGPGYYASYQPVDTATAVGTRSVALRDDTAFENLPENDISDAEATAELPPVVFTRESLTAEMPSSTGIHQVLRWIFSDRLALPVGIEVFWLMAPGYVRDCLLPRQQQAVAALSLLWPFLRDLQFGLPDNTWRRKGDVWTLERNKSCVRVRRD</sequence>
<comment type="caution">
    <text evidence="1">The sequence shown here is derived from an EMBL/GenBank/DDBJ whole genome shotgun (WGS) entry which is preliminary data.</text>
</comment>